<evidence type="ECO:0000313" key="2">
    <source>
        <dbReference type="Proteomes" id="UP000190541"/>
    </source>
</evidence>
<gene>
    <name evidence="1" type="ORF">SAMN05660226_02303</name>
</gene>
<proteinExistence type="predicted"/>
<sequence length="97" mass="11291">MLKATSFFKEERDPFYKRGEAALGHPLRISSKVPVSNIPTIRVKYKPYKNPSMYVALLASSTFAQRIRLVLRSLIVSIVKKVIQFSMIYHFRYNQPL</sequence>
<dbReference type="EMBL" id="FUYS01000005">
    <property type="protein sequence ID" value="SKB62444.1"/>
    <property type="molecule type" value="Genomic_DNA"/>
</dbReference>
<evidence type="ECO:0000313" key="1">
    <source>
        <dbReference type="EMBL" id="SKB62444.1"/>
    </source>
</evidence>
<dbReference type="Proteomes" id="UP000190541">
    <property type="component" value="Unassembled WGS sequence"/>
</dbReference>
<protein>
    <submittedName>
        <fullName evidence="1">Uncharacterized protein</fullName>
    </submittedName>
</protein>
<organism evidence="1 2">
    <name type="scientific">Parapedobacter luteus</name>
    <dbReference type="NCBI Taxonomy" id="623280"/>
    <lineage>
        <taxon>Bacteria</taxon>
        <taxon>Pseudomonadati</taxon>
        <taxon>Bacteroidota</taxon>
        <taxon>Sphingobacteriia</taxon>
        <taxon>Sphingobacteriales</taxon>
        <taxon>Sphingobacteriaceae</taxon>
        <taxon>Parapedobacter</taxon>
    </lineage>
</organism>
<accession>A0A1T5CSQ0</accession>
<dbReference type="AlphaFoldDB" id="A0A1T5CSQ0"/>
<name>A0A1T5CSQ0_9SPHI</name>
<keyword evidence="2" id="KW-1185">Reference proteome</keyword>
<reference evidence="1 2" key="1">
    <citation type="submission" date="2017-02" db="EMBL/GenBank/DDBJ databases">
        <authorList>
            <person name="Peterson S.W."/>
        </authorList>
    </citation>
    <scope>NUCLEOTIDE SEQUENCE [LARGE SCALE GENOMIC DNA]</scope>
    <source>
        <strain evidence="1 2">DSM 22899</strain>
    </source>
</reference>